<dbReference type="EMBL" id="JADLQX010000047">
    <property type="protein sequence ID" value="MBF6302591.1"/>
    <property type="molecule type" value="Genomic_DNA"/>
</dbReference>
<comment type="caution">
    <text evidence="3">The sequence shown here is derived from an EMBL/GenBank/DDBJ whole genome shotgun (WGS) entry which is preliminary data.</text>
</comment>
<keyword evidence="1" id="KW-0472">Membrane</keyword>
<gene>
    <name evidence="3" type="ORF">IU459_34395</name>
</gene>
<dbReference type="InterPro" id="IPR048447">
    <property type="entry name" value="DUF1980_C"/>
</dbReference>
<dbReference type="RefSeq" id="WP_195133772.1">
    <property type="nucleotide sequence ID" value="NZ_JADLQX010000047.1"/>
</dbReference>
<organism evidence="3 4">
    <name type="scientific">Nocardia amamiensis</name>
    <dbReference type="NCBI Taxonomy" id="404578"/>
    <lineage>
        <taxon>Bacteria</taxon>
        <taxon>Bacillati</taxon>
        <taxon>Actinomycetota</taxon>
        <taxon>Actinomycetes</taxon>
        <taxon>Mycobacteriales</taxon>
        <taxon>Nocardiaceae</taxon>
        <taxon>Nocardia</taxon>
    </lineage>
</organism>
<evidence type="ECO:0000259" key="2">
    <source>
        <dbReference type="Pfam" id="PF21537"/>
    </source>
</evidence>
<name>A0ABS0D1T0_9NOCA</name>
<keyword evidence="4" id="KW-1185">Reference proteome</keyword>
<keyword evidence="1" id="KW-1133">Transmembrane helix</keyword>
<evidence type="ECO:0000313" key="3">
    <source>
        <dbReference type="EMBL" id="MBF6302591.1"/>
    </source>
</evidence>
<feature type="transmembrane region" description="Helical" evidence="1">
    <location>
        <begin position="75"/>
        <end position="97"/>
    </location>
</feature>
<dbReference type="InterPro" id="IPR015402">
    <property type="entry name" value="DUF1980"/>
</dbReference>
<feature type="domain" description="DUF1980" evidence="2">
    <location>
        <begin position="145"/>
        <end position="244"/>
    </location>
</feature>
<accession>A0ABS0D1T0</accession>
<proteinExistence type="predicted"/>
<protein>
    <submittedName>
        <fullName evidence="3">TIGR03943 family protein</fullName>
    </submittedName>
</protein>
<dbReference type="Proteomes" id="UP000702209">
    <property type="component" value="Unassembled WGS sequence"/>
</dbReference>
<sequence>MNRETQNLLLLLIGGAVLWTALDGSYLRYVKPGLFPFLVISGVGFVLLGLIAIVRDVRRGEGSADHEHGTGRAQWLLLAPAAALLLIAPPALGAGAATTASPVRVVSHTSANEPKVRPFPPLPDEPAPTLTIYELVNRALLDSNHSLDGREVTISGFALGVEDSGQPRPPGIDLDLARVLITCCVADARYIYVHLSGIAEPIESDTWLEVRGVVTPGSAQHDPVQTPTLVVTDFRRIPAPDRRYEHSR</sequence>
<evidence type="ECO:0000313" key="4">
    <source>
        <dbReference type="Proteomes" id="UP000702209"/>
    </source>
</evidence>
<reference evidence="3 4" key="1">
    <citation type="submission" date="2020-10" db="EMBL/GenBank/DDBJ databases">
        <title>Identification of Nocardia species via Next-generation sequencing and recognition of intraspecies genetic diversity.</title>
        <authorList>
            <person name="Li P."/>
            <person name="Li P."/>
            <person name="Lu B."/>
        </authorList>
    </citation>
    <scope>NUCLEOTIDE SEQUENCE [LARGE SCALE GENOMIC DNA]</scope>
    <source>
        <strain evidence="3 4">BJ06-0157</strain>
    </source>
</reference>
<dbReference type="Pfam" id="PF21537">
    <property type="entry name" value="DUF1980_C"/>
    <property type="match status" value="1"/>
</dbReference>
<evidence type="ECO:0000256" key="1">
    <source>
        <dbReference type="SAM" id="Phobius"/>
    </source>
</evidence>
<dbReference type="NCBIfam" id="TIGR03943">
    <property type="entry name" value="TIGR03943 family putative permease subunit"/>
    <property type="match status" value="1"/>
</dbReference>
<feature type="transmembrane region" description="Helical" evidence="1">
    <location>
        <begin position="34"/>
        <end position="54"/>
    </location>
</feature>
<keyword evidence="1" id="KW-0812">Transmembrane</keyword>